<proteinExistence type="predicted"/>
<evidence type="ECO:0000313" key="1">
    <source>
        <dbReference type="EMBL" id="MDQ0207772.1"/>
    </source>
</evidence>
<accession>A0ABT9YIT0</accession>
<name>A0ABT9YIT0_9BACI</name>
<keyword evidence="2" id="KW-1185">Reference proteome</keyword>
<dbReference type="Proteomes" id="UP001225034">
    <property type="component" value="Unassembled WGS sequence"/>
</dbReference>
<sequence>MKSLVKMGLTFTIVGVLAFSFNDVTFSSIAYEFTILGGSPSVMLPPN</sequence>
<reference evidence="1 2" key="1">
    <citation type="submission" date="2023-07" db="EMBL/GenBank/DDBJ databases">
        <title>Genomic Encyclopedia of Type Strains, Phase IV (KMG-IV): sequencing the most valuable type-strain genomes for metagenomic binning, comparative biology and taxonomic classification.</title>
        <authorList>
            <person name="Goeker M."/>
        </authorList>
    </citation>
    <scope>NUCLEOTIDE SEQUENCE [LARGE SCALE GENOMIC DNA]</scope>
    <source>
        <strain evidence="1 2">DSM 19154</strain>
    </source>
</reference>
<organism evidence="1 2">
    <name type="scientific">Alkalicoccobacillus murimartini</name>
    <dbReference type="NCBI Taxonomy" id="171685"/>
    <lineage>
        <taxon>Bacteria</taxon>
        <taxon>Bacillati</taxon>
        <taxon>Bacillota</taxon>
        <taxon>Bacilli</taxon>
        <taxon>Bacillales</taxon>
        <taxon>Bacillaceae</taxon>
        <taxon>Alkalicoccobacillus</taxon>
    </lineage>
</organism>
<protein>
    <submittedName>
        <fullName evidence="1">Uncharacterized protein</fullName>
    </submittedName>
</protein>
<gene>
    <name evidence="1" type="ORF">J2S05_002573</name>
</gene>
<evidence type="ECO:0000313" key="2">
    <source>
        <dbReference type="Proteomes" id="UP001225034"/>
    </source>
</evidence>
<dbReference type="EMBL" id="JAUSUA010000003">
    <property type="protein sequence ID" value="MDQ0207772.1"/>
    <property type="molecule type" value="Genomic_DNA"/>
</dbReference>
<comment type="caution">
    <text evidence="1">The sequence shown here is derived from an EMBL/GenBank/DDBJ whole genome shotgun (WGS) entry which is preliminary data.</text>
</comment>
<dbReference type="RefSeq" id="WP_306983309.1">
    <property type="nucleotide sequence ID" value="NZ_JAUSUA010000003.1"/>
</dbReference>